<dbReference type="RefSeq" id="WP_194449377.1">
    <property type="nucleotide sequence ID" value="NZ_CP063849.1"/>
</dbReference>
<dbReference type="InterPro" id="IPR013766">
    <property type="entry name" value="Thioredoxin_domain"/>
</dbReference>
<feature type="chain" id="PRO_5032956502" evidence="1">
    <location>
        <begin position="19"/>
        <end position="396"/>
    </location>
</feature>
<dbReference type="PROSITE" id="PS51352">
    <property type="entry name" value="THIOREDOXIN_2"/>
    <property type="match status" value="1"/>
</dbReference>
<dbReference type="InterPro" id="IPR013740">
    <property type="entry name" value="Redoxin"/>
</dbReference>
<proteinExistence type="predicted"/>
<dbReference type="InterPro" id="IPR036249">
    <property type="entry name" value="Thioredoxin-like_sf"/>
</dbReference>
<dbReference type="Pfam" id="PF08534">
    <property type="entry name" value="Redoxin"/>
    <property type="match status" value="1"/>
</dbReference>
<feature type="domain" description="Thioredoxin" evidence="2">
    <location>
        <begin position="231"/>
        <end position="392"/>
    </location>
</feature>
<dbReference type="Gene3D" id="3.40.30.10">
    <property type="entry name" value="Glutaredoxin"/>
    <property type="match status" value="1"/>
</dbReference>
<dbReference type="PANTHER" id="PTHR42852">
    <property type="entry name" value="THIOL:DISULFIDE INTERCHANGE PROTEIN DSBE"/>
    <property type="match status" value="1"/>
</dbReference>
<keyword evidence="4" id="KW-1185">Reference proteome</keyword>
<organism evidence="3 4">
    <name type="scientific">Paludibaculum fermentans</name>
    <dbReference type="NCBI Taxonomy" id="1473598"/>
    <lineage>
        <taxon>Bacteria</taxon>
        <taxon>Pseudomonadati</taxon>
        <taxon>Acidobacteriota</taxon>
        <taxon>Terriglobia</taxon>
        <taxon>Bryobacterales</taxon>
        <taxon>Bryobacteraceae</taxon>
        <taxon>Paludibaculum</taxon>
    </lineage>
</organism>
<dbReference type="CDD" id="cd02966">
    <property type="entry name" value="TlpA_like_family"/>
    <property type="match status" value="1"/>
</dbReference>
<protein>
    <submittedName>
        <fullName evidence="3">TlpA family protein disulfide reductase</fullName>
    </submittedName>
</protein>
<dbReference type="PANTHER" id="PTHR42852:SF13">
    <property type="entry name" value="PROTEIN DIPZ"/>
    <property type="match status" value="1"/>
</dbReference>
<keyword evidence="1" id="KW-0732">Signal</keyword>
<dbReference type="AlphaFoldDB" id="A0A7S7NQ27"/>
<evidence type="ECO:0000313" key="3">
    <source>
        <dbReference type="EMBL" id="QOY87710.1"/>
    </source>
</evidence>
<accession>A0A7S7NQ27</accession>
<feature type="signal peptide" evidence="1">
    <location>
        <begin position="1"/>
        <end position="18"/>
    </location>
</feature>
<dbReference type="KEGG" id="pfer:IRI77_34025"/>
<dbReference type="Proteomes" id="UP000593892">
    <property type="component" value="Chromosome"/>
</dbReference>
<evidence type="ECO:0000313" key="4">
    <source>
        <dbReference type="Proteomes" id="UP000593892"/>
    </source>
</evidence>
<name>A0A7S7NQ27_PALFE</name>
<sequence>MKLQALLFLLPATLLAQAPKGIWDAAVTSEGQPVAFRLEFAGSVPLRGAILDGEKRIWSSSGTFAKGSLELKWDYFDSVLKASMENGVLKGSYVRRKRVGPVTLLFTAKPFQSPAPSTAKPAQFAGLWRLETEAKQGVRVMDGRFRQSGDQVTGTIQRIDGDFGTLSGQVDGNHLILTHFDGIRATRVEFEMQADGTLRGATTGGPKFRGVRAEKATQMGIPEPPDPTRYIAVKNPAEPFAFQFDDLDGKPVSLADAKFHGKAVIVTITGSWCPNCHDEAPFLLDLYRKYHAKGLEIVSLGFEYTGEIERDRGQLKAFARLLNIPWTVLLAGTTEDGEVQRKLPQLASFGAFPTTLFLGRDHRVEAVHAGFAGPANPEEHRKLKEETDSLVQKLLK</sequence>
<evidence type="ECO:0000256" key="1">
    <source>
        <dbReference type="SAM" id="SignalP"/>
    </source>
</evidence>
<reference evidence="3 4" key="1">
    <citation type="submission" date="2020-10" db="EMBL/GenBank/DDBJ databases">
        <title>Complete genome sequence of Paludibaculum fermentans P105T, a facultatively anaerobic acidobacterium capable of dissimilatory Fe(III) reduction.</title>
        <authorList>
            <person name="Dedysh S.N."/>
            <person name="Beletsky A.V."/>
            <person name="Kulichevskaya I.S."/>
            <person name="Mardanov A.V."/>
            <person name="Ravin N.V."/>
        </authorList>
    </citation>
    <scope>NUCLEOTIDE SEQUENCE [LARGE SCALE GENOMIC DNA]</scope>
    <source>
        <strain evidence="3 4">P105</strain>
    </source>
</reference>
<dbReference type="GO" id="GO:0016491">
    <property type="term" value="F:oxidoreductase activity"/>
    <property type="evidence" value="ECO:0007669"/>
    <property type="project" value="InterPro"/>
</dbReference>
<dbReference type="EMBL" id="CP063849">
    <property type="protein sequence ID" value="QOY87710.1"/>
    <property type="molecule type" value="Genomic_DNA"/>
</dbReference>
<evidence type="ECO:0000259" key="2">
    <source>
        <dbReference type="PROSITE" id="PS51352"/>
    </source>
</evidence>
<dbReference type="InterPro" id="IPR050553">
    <property type="entry name" value="Thioredoxin_ResA/DsbE_sf"/>
</dbReference>
<gene>
    <name evidence="3" type="ORF">IRI77_34025</name>
</gene>
<dbReference type="SUPFAM" id="SSF52833">
    <property type="entry name" value="Thioredoxin-like"/>
    <property type="match status" value="1"/>
</dbReference>